<feature type="transmembrane region" description="Helical" evidence="7">
    <location>
        <begin position="196"/>
        <end position="215"/>
    </location>
</feature>
<evidence type="ECO:0000256" key="2">
    <source>
        <dbReference type="ARBA" id="ARBA00022448"/>
    </source>
</evidence>
<dbReference type="RefSeq" id="WP_184288417.1">
    <property type="nucleotide sequence ID" value="NZ_JACHJO010000003.1"/>
</dbReference>
<reference evidence="9 10" key="1">
    <citation type="submission" date="2020-08" db="EMBL/GenBank/DDBJ databases">
        <title>Genomic Encyclopedia of Type Strains, Phase III (KMG-III): the genomes of soil and plant-associated and newly described type strains.</title>
        <authorList>
            <person name="Whitman W."/>
        </authorList>
    </citation>
    <scope>NUCLEOTIDE SEQUENCE [LARGE SCALE GENOMIC DNA]</scope>
    <source>
        <strain evidence="9 10">CECT 8712</strain>
    </source>
</reference>
<dbReference type="Gene3D" id="1.20.1250.20">
    <property type="entry name" value="MFS general substrate transporter like domains"/>
    <property type="match status" value="1"/>
</dbReference>
<feature type="transmembrane region" description="Helical" evidence="7">
    <location>
        <begin position="438"/>
        <end position="459"/>
    </location>
</feature>
<feature type="transmembrane region" description="Helical" evidence="7">
    <location>
        <begin position="221"/>
        <end position="245"/>
    </location>
</feature>
<dbReference type="GO" id="GO:0005886">
    <property type="term" value="C:plasma membrane"/>
    <property type="evidence" value="ECO:0007669"/>
    <property type="project" value="UniProtKB-SubCell"/>
</dbReference>
<feature type="transmembrane region" description="Helical" evidence="7">
    <location>
        <begin position="405"/>
        <end position="426"/>
    </location>
</feature>
<keyword evidence="10" id="KW-1185">Reference proteome</keyword>
<dbReference type="Gene3D" id="1.20.1720.10">
    <property type="entry name" value="Multidrug resistance protein D"/>
    <property type="match status" value="1"/>
</dbReference>
<dbReference type="PANTHER" id="PTHR42718">
    <property type="entry name" value="MAJOR FACILITATOR SUPERFAMILY MULTIDRUG TRANSPORTER MFSC"/>
    <property type="match status" value="1"/>
</dbReference>
<keyword evidence="5 7" id="KW-0472">Membrane</keyword>
<feature type="compositionally biased region" description="Basic and acidic residues" evidence="6">
    <location>
        <begin position="468"/>
        <end position="480"/>
    </location>
</feature>
<protein>
    <submittedName>
        <fullName evidence="9">Putative MFS family arabinose efflux permease</fullName>
    </submittedName>
</protein>
<evidence type="ECO:0000259" key="8">
    <source>
        <dbReference type="PROSITE" id="PS50850"/>
    </source>
</evidence>
<proteinExistence type="predicted"/>
<keyword evidence="3 7" id="KW-0812">Transmembrane</keyword>
<dbReference type="EMBL" id="JACHJO010000003">
    <property type="protein sequence ID" value="MBB6119139.1"/>
    <property type="molecule type" value="Genomic_DNA"/>
</dbReference>
<feature type="transmembrane region" description="Helical" evidence="7">
    <location>
        <begin position="132"/>
        <end position="153"/>
    </location>
</feature>
<dbReference type="SUPFAM" id="SSF103473">
    <property type="entry name" value="MFS general substrate transporter"/>
    <property type="match status" value="1"/>
</dbReference>
<comment type="caution">
    <text evidence="9">The sequence shown here is derived from an EMBL/GenBank/DDBJ whole genome shotgun (WGS) entry which is preliminary data.</text>
</comment>
<dbReference type="Pfam" id="PF07690">
    <property type="entry name" value="MFS_1"/>
    <property type="match status" value="1"/>
</dbReference>
<dbReference type="InterPro" id="IPR036259">
    <property type="entry name" value="MFS_trans_sf"/>
</dbReference>
<keyword evidence="2" id="KW-0813">Transport</keyword>
<feature type="domain" description="Major facilitator superfamily (MFS) profile" evidence="8">
    <location>
        <begin position="12"/>
        <end position="462"/>
    </location>
</feature>
<sequence>MPPSPRMPAWVTAGVLTLCGLIVSLQQTLVIPLLPDMPEILGVSADDASWLVTATLLTGAVATPIVARMADMYGKRRMLLISLLVMTAGSLVAALGGSFGPLIVGRAMQGFGASLIPVGISIMRDQLPREKLAGAISLMSATFGIGAALGLPLSGLIHEAFGWTALFWSTAVVGAVLIVVIRLMLTESVPGSSGRFDVAGALILSIALVALLLILSKGAAWGWTSVAVAVLAGVAVVAFAVWVPLQLRTPEPMVNLRTAVKRPMLLTNVASFFVGFSMLMNSLITTQELQVPTETGYGMALPVVTAGLLMVPGGLMMLVFSPISGRMLNRLGGKPTLLIGSATIGLAYLGRVLAPDSVVTTVVGNTVISVGTAVAFAAMPTLVMATAHRSETASANGVNSLIRSLGTSSSSAVVAMLFASMAVVVDGTAYPSAAGMDVALWLGAATAAIAVLVGALIPVRGGEESGEEREHGTARKDGYHRLPSKSS</sequence>
<dbReference type="PANTHER" id="PTHR42718:SF9">
    <property type="entry name" value="MAJOR FACILITATOR SUPERFAMILY MULTIDRUG TRANSPORTER MFSC"/>
    <property type="match status" value="1"/>
</dbReference>
<evidence type="ECO:0000256" key="6">
    <source>
        <dbReference type="SAM" id="MobiDB-lite"/>
    </source>
</evidence>
<evidence type="ECO:0000313" key="10">
    <source>
        <dbReference type="Proteomes" id="UP000536604"/>
    </source>
</evidence>
<dbReference type="Proteomes" id="UP000536604">
    <property type="component" value="Unassembled WGS sequence"/>
</dbReference>
<evidence type="ECO:0000256" key="5">
    <source>
        <dbReference type="ARBA" id="ARBA00023136"/>
    </source>
</evidence>
<evidence type="ECO:0000256" key="4">
    <source>
        <dbReference type="ARBA" id="ARBA00022989"/>
    </source>
</evidence>
<comment type="subcellular location">
    <subcellularLocation>
        <location evidence="1">Cell membrane</location>
        <topology evidence="1">Multi-pass membrane protein</topology>
    </subcellularLocation>
</comment>
<feature type="transmembrane region" description="Helical" evidence="7">
    <location>
        <begin position="265"/>
        <end position="284"/>
    </location>
</feature>
<evidence type="ECO:0000313" key="9">
    <source>
        <dbReference type="EMBL" id="MBB6119139.1"/>
    </source>
</evidence>
<feature type="transmembrane region" description="Helical" evidence="7">
    <location>
        <begin position="366"/>
        <end position="385"/>
    </location>
</feature>
<feature type="region of interest" description="Disordered" evidence="6">
    <location>
        <begin position="462"/>
        <end position="487"/>
    </location>
</feature>
<gene>
    <name evidence="9" type="ORF">FHS13_001074</name>
</gene>
<dbReference type="PROSITE" id="PS50850">
    <property type="entry name" value="MFS"/>
    <property type="match status" value="1"/>
</dbReference>
<name>A0A841IK38_9ACTN</name>
<feature type="transmembrane region" description="Helical" evidence="7">
    <location>
        <begin position="296"/>
        <end position="323"/>
    </location>
</feature>
<evidence type="ECO:0000256" key="7">
    <source>
        <dbReference type="SAM" id="Phobius"/>
    </source>
</evidence>
<dbReference type="AlphaFoldDB" id="A0A841IK38"/>
<dbReference type="GO" id="GO:0022857">
    <property type="term" value="F:transmembrane transporter activity"/>
    <property type="evidence" value="ECO:0007669"/>
    <property type="project" value="InterPro"/>
</dbReference>
<organism evidence="9 10">
    <name type="scientific">Nocardiopsis algeriensis</name>
    <dbReference type="NCBI Taxonomy" id="1478215"/>
    <lineage>
        <taxon>Bacteria</taxon>
        <taxon>Bacillati</taxon>
        <taxon>Actinomycetota</taxon>
        <taxon>Actinomycetes</taxon>
        <taxon>Streptosporangiales</taxon>
        <taxon>Nocardiopsidaceae</taxon>
        <taxon>Nocardiopsis</taxon>
    </lineage>
</organism>
<dbReference type="InterPro" id="IPR020846">
    <property type="entry name" value="MFS_dom"/>
</dbReference>
<accession>A0A841IK38</accession>
<feature type="transmembrane region" description="Helical" evidence="7">
    <location>
        <begin position="79"/>
        <end position="97"/>
    </location>
</feature>
<dbReference type="CDD" id="cd17504">
    <property type="entry name" value="MFS_MMR_MDR_like"/>
    <property type="match status" value="1"/>
</dbReference>
<feature type="transmembrane region" description="Helical" evidence="7">
    <location>
        <begin position="48"/>
        <end position="67"/>
    </location>
</feature>
<feature type="transmembrane region" description="Helical" evidence="7">
    <location>
        <begin position="165"/>
        <end position="184"/>
    </location>
</feature>
<keyword evidence="4 7" id="KW-1133">Transmembrane helix</keyword>
<evidence type="ECO:0000256" key="1">
    <source>
        <dbReference type="ARBA" id="ARBA00004651"/>
    </source>
</evidence>
<evidence type="ECO:0000256" key="3">
    <source>
        <dbReference type="ARBA" id="ARBA00022692"/>
    </source>
</evidence>
<dbReference type="InterPro" id="IPR011701">
    <property type="entry name" value="MFS"/>
</dbReference>
<feature type="transmembrane region" description="Helical" evidence="7">
    <location>
        <begin position="335"/>
        <end position="354"/>
    </location>
</feature>